<feature type="transmembrane region" description="Helical" evidence="2">
    <location>
        <begin position="104"/>
        <end position="124"/>
    </location>
</feature>
<feature type="compositionally biased region" description="Basic and acidic residues" evidence="1">
    <location>
        <begin position="334"/>
        <end position="353"/>
    </location>
</feature>
<feature type="transmembrane region" description="Helical" evidence="2">
    <location>
        <begin position="263"/>
        <end position="282"/>
    </location>
</feature>
<organism evidence="3 4">
    <name type="scientific">Cephalotrichum gorgonifer</name>
    <dbReference type="NCBI Taxonomy" id="2041049"/>
    <lineage>
        <taxon>Eukaryota</taxon>
        <taxon>Fungi</taxon>
        <taxon>Dikarya</taxon>
        <taxon>Ascomycota</taxon>
        <taxon>Pezizomycotina</taxon>
        <taxon>Sordariomycetes</taxon>
        <taxon>Hypocreomycetidae</taxon>
        <taxon>Microascales</taxon>
        <taxon>Microascaceae</taxon>
        <taxon>Cephalotrichum</taxon>
    </lineage>
</organism>
<dbReference type="Pfam" id="PF11309">
    <property type="entry name" value="DUF3112"/>
    <property type="match status" value="1"/>
</dbReference>
<feature type="transmembrane region" description="Helical" evidence="2">
    <location>
        <begin position="37"/>
        <end position="58"/>
    </location>
</feature>
<proteinExistence type="predicted"/>
<reference evidence="3" key="1">
    <citation type="submission" date="2018-03" db="EMBL/GenBank/DDBJ databases">
        <authorList>
            <person name="Guldener U."/>
        </authorList>
    </citation>
    <scope>NUCLEOTIDE SEQUENCE</scope>
</reference>
<gene>
    <name evidence="3" type="ORF">DNG_05905</name>
</gene>
<keyword evidence="4" id="KW-1185">Reference proteome</keyword>
<evidence type="ECO:0000256" key="2">
    <source>
        <dbReference type="SAM" id="Phobius"/>
    </source>
</evidence>
<dbReference type="InterPro" id="IPR021460">
    <property type="entry name" value="DUF3112"/>
</dbReference>
<dbReference type="PANTHER" id="PTHR35184">
    <property type="entry name" value="YALI0C10208P"/>
    <property type="match status" value="1"/>
</dbReference>
<name>A0AAE8SVZ0_9PEZI</name>
<keyword evidence="2" id="KW-0812">Transmembrane</keyword>
<keyword evidence="2" id="KW-1133">Transmembrane helix</keyword>
<feature type="transmembrane region" description="Helical" evidence="2">
    <location>
        <begin position="225"/>
        <end position="243"/>
    </location>
</feature>
<dbReference type="Proteomes" id="UP001187682">
    <property type="component" value="Unassembled WGS sequence"/>
</dbReference>
<evidence type="ECO:0000313" key="3">
    <source>
        <dbReference type="EMBL" id="SPO03223.1"/>
    </source>
</evidence>
<accession>A0AAE8SVZ0</accession>
<dbReference type="EMBL" id="ONZQ02000008">
    <property type="protein sequence ID" value="SPO03223.1"/>
    <property type="molecule type" value="Genomic_DNA"/>
</dbReference>
<evidence type="ECO:0000313" key="4">
    <source>
        <dbReference type="Proteomes" id="UP001187682"/>
    </source>
</evidence>
<comment type="caution">
    <text evidence="3">The sequence shown here is derived from an EMBL/GenBank/DDBJ whole genome shotgun (WGS) entry which is preliminary data.</text>
</comment>
<protein>
    <recommendedName>
        <fullName evidence="5">Family c-likeg-protein-coupled receptor protein</fullName>
    </recommendedName>
</protein>
<evidence type="ECO:0008006" key="5">
    <source>
        <dbReference type="Google" id="ProtNLM"/>
    </source>
</evidence>
<dbReference type="AlphaFoldDB" id="A0AAE8SVZ0"/>
<feature type="transmembrane region" description="Helical" evidence="2">
    <location>
        <begin position="144"/>
        <end position="164"/>
    </location>
</feature>
<feature type="transmembrane region" description="Helical" evidence="2">
    <location>
        <begin position="184"/>
        <end position="205"/>
    </location>
</feature>
<feature type="transmembrane region" description="Helical" evidence="2">
    <location>
        <begin position="70"/>
        <end position="92"/>
    </location>
</feature>
<evidence type="ECO:0000256" key="1">
    <source>
        <dbReference type="SAM" id="MobiDB-lite"/>
    </source>
</evidence>
<dbReference type="PANTHER" id="PTHR35184:SF1">
    <property type="entry name" value="INTEGRAL MEMBRANE PROTEIN"/>
    <property type="match status" value="1"/>
</dbReference>
<sequence length="362" mass="39728">MASPAPPQTAGAPPMPTGNGPYLPRVAALGGRPTVGLDVPVCAVFLFLFLLGAVFNMTVFQINKRRGHKFILSGLLFGFCMARITTCVMRIVWATRPNNVSIGIASNVFNAAGVLILFMVNLIFAQRLVRAYHPKFGWHRGVGLAFRFLYFSVVALLIMVITVTVRSFFTLDPSILSICRKIQLFAGTYLALLAFLPIPIVLLAWAWPRAERPEKFGQGRFRTKVFLVLFTSAILAFGAGFRIGGSYAVRPLTAPGWFHHKAAFYVVNFALEIIVLYMYALMRFDKRFHIPDGSSAPGHYTNGVPNKEDTFASHINNEEDVFGDDRSATMGGDASDRAGEEARNSRAGSDIEKQNSGAPVPS</sequence>
<keyword evidence="2" id="KW-0472">Membrane</keyword>
<feature type="region of interest" description="Disordered" evidence="1">
    <location>
        <begin position="320"/>
        <end position="362"/>
    </location>
</feature>